<proteinExistence type="predicted"/>
<evidence type="ECO:0000313" key="1">
    <source>
        <dbReference type="EMBL" id="QHS84477.1"/>
    </source>
</evidence>
<organism evidence="1">
    <name type="scientific">viral metagenome</name>
    <dbReference type="NCBI Taxonomy" id="1070528"/>
    <lineage>
        <taxon>unclassified sequences</taxon>
        <taxon>metagenomes</taxon>
        <taxon>organismal metagenomes</taxon>
    </lineage>
</organism>
<reference evidence="1" key="1">
    <citation type="journal article" date="2020" name="Nature">
        <title>Giant virus diversity and host interactions through global metagenomics.</title>
        <authorList>
            <person name="Schulz F."/>
            <person name="Roux S."/>
            <person name="Paez-Espino D."/>
            <person name="Jungbluth S."/>
            <person name="Walsh D.A."/>
            <person name="Denef V.J."/>
            <person name="McMahon K.D."/>
            <person name="Konstantinidis K.T."/>
            <person name="Eloe-Fadrosh E.A."/>
            <person name="Kyrpides N.C."/>
            <person name="Woyke T."/>
        </authorList>
    </citation>
    <scope>NUCLEOTIDE SEQUENCE</scope>
    <source>
        <strain evidence="1">GVMAG-S-ERX556022-25</strain>
    </source>
</reference>
<protein>
    <submittedName>
        <fullName evidence="1">Uncharacterized protein</fullName>
    </submittedName>
</protein>
<accession>A0A6C0AX04</accession>
<dbReference type="EMBL" id="MN738808">
    <property type="protein sequence ID" value="QHS84477.1"/>
    <property type="molecule type" value="Genomic_DNA"/>
</dbReference>
<name>A0A6C0AX04_9ZZZZ</name>
<dbReference type="AlphaFoldDB" id="A0A6C0AX04"/>
<sequence>MERCFICYQELNNDSVYLPMNDEYFGQDISIFKNTFIIKSLEPFKFLYYYVCNKCIDNYIKYHGRFFKYIKNREIGLK</sequence>